<feature type="region of interest" description="Disordered" evidence="1">
    <location>
        <begin position="99"/>
        <end position="119"/>
    </location>
</feature>
<dbReference type="Gene3D" id="1.10.20.10">
    <property type="entry name" value="Histone, subunit A"/>
    <property type="match status" value="1"/>
</dbReference>
<reference evidence="3 4" key="1">
    <citation type="submission" date="2016-09" db="EMBL/GenBank/DDBJ databases">
        <title>The draft genome of Dichanthelium oligosanthes: A C3 panicoid grass species.</title>
        <authorList>
            <person name="Studer A.J."/>
            <person name="Schnable J.C."/>
            <person name="Brutnell T.P."/>
        </authorList>
    </citation>
    <scope>NUCLEOTIDE SEQUENCE [LARGE SCALE GENOMIC DNA]</scope>
    <source>
        <strain evidence="4">cv. Kellogg 1175</strain>
        <tissue evidence="3">Leaf</tissue>
    </source>
</reference>
<evidence type="ECO:0000313" key="3">
    <source>
        <dbReference type="EMBL" id="OEL15959.1"/>
    </source>
</evidence>
<keyword evidence="4" id="KW-1185">Reference proteome</keyword>
<dbReference type="InterPro" id="IPR003958">
    <property type="entry name" value="CBFA_NFYB_domain"/>
</dbReference>
<dbReference type="AlphaFoldDB" id="A0A1E5USS8"/>
<dbReference type="EMBL" id="LWDX02064717">
    <property type="protein sequence ID" value="OEL15959.1"/>
    <property type="molecule type" value="Genomic_DNA"/>
</dbReference>
<feature type="region of interest" description="Disordered" evidence="1">
    <location>
        <begin position="1"/>
        <end position="51"/>
    </location>
</feature>
<comment type="caution">
    <text evidence="3">The sequence shown here is derived from an EMBL/GenBank/DDBJ whole genome shotgun (WGS) entry which is preliminary data.</text>
</comment>
<proteinExistence type="predicted"/>
<dbReference type="InterPro" id="IPR009072">
    <property type="entry name" value="Histone-fold"/>
</dbReference>
<name>A0A1E5USS8_9POAL</name>
<dbReference type="STRING" id="888268.A0A1E5USS8"/>
<evidence type="ECO:0000256" key="1">
    <source>
        <dbReference type="SAM" id="MobiDB-lite"/>
    </source>
</evidence>
<feature type="compositionally biased region" description="Basic and acidic residues" evidence="1">
    <location>
        <begin position="1"/>
        <end position="16"/>
    </location>
</feature>
<feature type="compositionally biased region" description="Basic residues" evidence="1">
    <location>
        <begin position="17"/>
        <end position="30"/>
    </location>
</feature>
<accession>A0A1E5USS8</accession>
<dbReference type="SUPFAM" id="SSF47113">
    <property type="entry name" value="Histone-fold"/>
    <property type="match status" value="1"/>
</dbReference>
<evidence type="ECO:0000313" key="4">
    <source>
        <dbReference type="Proteomes" id="UP000095767"/>
    </source>
</evidence>
<protein>
    <recommendedName>
        <fullName evidence="2">Transcription factor CBF/NF-Y/archaeal histone domain-containing protein</fullName>
    </recommendedName>
</protein>
<gene>
    <name evidence="3" type="ORF">BAE44_0023022</name>
</gene>
<dbReference type="GO" id="GO:0046982">
    <property type="term" value="F:protein heterodimerization activity"/>
    <property type="evidence" value="ECO:0007669"/>
    <property type="project" value="InterPro"/>
</dbReference>
<feature type="compositionally biased region" description="Basic and acidic residues" evidence="1">
    <location>
        <begin position="110"/>
        <end position="119"/>
    </location>
</feature>
<sequence length="119" mass="12769">MAKDSPQKSQDIETMGRKPKRGARKKKGGRRNGEKQVAPAGCASSDGEGGSACAGLQMPNIECLMRQVIPKDVTISSRAKQLTHDCAVKLVGLVADEASEQARAQHRRTVKPEDIKSSL</sequence>
<dbReference type="Proteomes" id="UP000095767">
    <property type="component" value="Unassembled WGS sequence"/>
</dbReference>
<dbReference type="Pfam" id="PF00808">
    <property type="entry name" value="CBFD_NFYB_HMF"/>
    <property type="match status" value="1"/>
</dbReference>
<evidence type="ECO:0000259" key="2">
    <source>
        <dbReference type="Pfam" id="PF00808"/>
    </source>
</evidence>
<feature type="domain" description="Transcription factor CBF/NF-Y/archaeal histone" evidence="2">
    <location>
        <begin position="55"/>
        <end position="119"/>
    </location>
</feature>
<organism evidence="3 4">
    <name type="scientific">Dichanthelium oligosanthes</name>
    <dbReference type="NCBI Taxonomy" id="888268"/>
    <lineage>
        <taxon>Eukaryota</taxon>
        <taxon>Viridiplantae</taxon>
        <taxon>Streptophyta</taxon>
        <taxon>Embryophyta</taxon>
        <taxon>Tracheophyta</taxon>
        <taxon>Spermatophyta</taxon>
        <taxon>Magnoliopsida</taxon>
        <taxon>Liliopsida</taxon>
        <taxon>Poales</taxon>
        <taxon>Poaceae</taxon>
        <taxon>PACMAD clade</taxon>
        <taxon>Panicoideae</taxon>
        <taxon>Panicodae</taxon>
        <taxon>Paniceae</taxon>
        <taxon>Dichantheliinae</taxon>
        <taxon>Dichanthelium</taxon>
    </lineage>
</organism>